<dbReference type="EMBL" id="BJZP01000008">
    <property type="protein sequence ID" value="GEO85089.1"/>
    <property type="molecule type" value="Genomic_DNA"/>
</dbReference>
<comment type="caution">
    <text evidence="4">The sequence shown here is derived from an EMBL/GenBank/DDBJ whole genome shotgun (WGS) entry which is preliminary data.</text>
</comment>
<dbReference type="InterPro" id="IPR027275">
    <property type="entry name" value="PRC-brl_dom"/>
</dbReference>
<feature type="chain" id="PRO_5022109967" evidence="2">
    <location>
        <begin position="26"/>
        <end position="193"/>
    </location>
</feature>
<dbReference type="OrthoDB" id="7818259at2"/>
<evidence type="ECO:0000256" key="2">
    <source>
        <dbReference type="SAM" id="SignalP"/>
    </source>
</evidence>
<organism evidence="4 5">
    <name type="scientific">Ciceribacter naphthalenivorans</name>
    <dbReference type="NCBI Taxonomy" id="1118451"/>
    <lineage>
        <taxon>Bacteria</taxon>
        <taxon>Pseudomonadati</taxon>
        <taxon>Pseudomonadota</taxon>
        <taxon>Alphaproteobacteria</taxon>
        <taxon>Hyphomicrobiales</taxon>
        <taxon>Rhizobiaceae</taxon>
        <taxon>Ciceribacter</taxon>
    </lineage>
</organism>
<sequence>MKKTLNTLTAAVLLGVTAIAPFAHAQDATAPAAGTAAPAVAPLDDTNKDAAAMPADPASATSTMAAANDAYLTYQSESQISANKFIGQPVYTSGDDSIGEVNDLIIEDKGGVVAAVIGVGGFLGIGEKNVAVPMSKITVTRDADDRNKLRLATVETAESLKAAPEYKKLEDQADASAVMPATDNITTSSTVTK</sequence>
<name>A0A512HI15_9HYPH</name>
<dbReference type="PANTHER" id="PTHR36505">
    <property type="entry name" value="BLR1072 PROTEIN"/>
    <property type="match status" value="1"/>
</dbReference>
<proteinExistence type="predicted"/>
<dbReference type="AlphaFoldDB" id="A0A512HI15"/>
<evidence type="ECO:0000313" key="4">
    <source>
        <dbReference type="EMBL" id="GEO85089.1"/>
    </source>
</evidence>
<gene>
    <name evidence="4" type="ORF">RNA01_20210</name>
</gene>
<evidence type="ECO:0000256" key="1">
    <source>
        <dbReference type="SAM" id="MobiDB-lite"/>
    </source>
</evidence>
<feature type="signal peptide" evidence="2">
    <location>
        <begin position="1"/>
        <end position="25"/>
    </location>
</feature>
<evidence type="ECO:0000259" key="3">
    <source>
        <dbReference type="Pfam" id="PF05239"/>
    </source>
</evidence>
<dbReference type="Gene3D" id="2.30.30.240">
    <property type="entry name" value="PRC-barrel domain"/>
    <property type="match status" value="1"/>
</dbReference>
<feature type="compositionally biased region" description="Polar residues" evidence="1">
    <location>
        <begin position="183"/>
        <end position="193"/>
    </location>
</feature>
<dbReference type="Proteomes" id="UP000321717">
    <property type="component" value="Unassembled WGS sequence"/>
</dbReference>
<dbReference type="InterPro" id="IPR011033">
    <property type="entry name" value="PRC_barrel-like_sf"/>
</dbReference>
<dbReference type="PANTHER" id="PTHR36505:SF1">
    <property type="entry name" value="BLR1072 PROTEIN"/>
    <property type="match status" value="1"/>
</dbReference>
<feature type="region of interest" description="Disordered" evidence="1">
    <location>
        <begin position="171"/>
        <end position="193"/>
    </location>
</feature>
<keyword evidence="2" id="KW-0732">Signal</keyword>
<keyword evidence="5" id="KW-1185">Reference proteome</keyword>
<dbReference type="Pfam" id="PF05239">
    <property type="entry name" value="PRC"/>
    <property type="match status" value="1"/>
</dbReference>
<accession>A0A512HI15</accession>
<dbReference type="SUPFAM" id="SSF50346">
    <property type="entry name" value="PRC-barrel domain"/>
    <property type="match status" value="1"/>
</dbReference>
<evidence type="ECO:0000313" key="5">
    <source>
        <dbReference type="Proteomes" id="UP000321717"/>
    </source>
</evidence>
<reference evidence="4 5" key="1">
    <citation type="submission" date="2019-07" db="EMBL/GenBank/DDBJ databases">
        <title>Whole genome shotgun sequence of Rhizobium naphthalenivorans NBRC 107585.</title>
        <authorList>
            <person name="Hosoyama A."/>
            <person name="Uohara A."/>
            <person name="Ohji S."/>
            <person name="Ichikawa N."/>
        </authorList>
    </citation>
    <scope>NUCLEOTIDE SEQUENCE [LARGE SCALE GENOMIC DNA]</scope>
    <source>
        <strain evidence="4 5">NBRC 107585</strain>
    </source>
</reference>
<feature type="domain" description="PRC-barrel" evidence="3">
    <location>
        <begin position="79"/>
        <end position="140"/>
    </location>
</feature>
<protein>
    <submittedName>
        <fullName evidence="4">Photosystem reaction center subunit H</fullName>
    </submittedName>
</protein>
<dbReference type="RefSeq" id="WP_147180044.1">
    <property type="nucleotide sequence ID" value="NZ_BJZP01000008.1"/>
</dbReference>